<name>A0A225SWK7_9BURK</name>
<dbReference type="Gene3D" id="1.10.287.130">
    <property type="match status" value="1"/>
</dbReference>
<dbReference type="PANTHER" id="PTHR43065">
    <property type="entry name" value="SENSOR HISTIDINE KINASE"/>
    <property type="match status" value="1"/>
</dbReference>
<sequence>MTEAMQQGGSYMYRTIRSPAVPAAAAALTVAIFSVDALTSLDVAIAVLYVAVVLMSVWIWPRRGVIGVMLFCMALTLLAFVLSHDVLRDDAALARCLVSLAAIAITGFLAVKGQEATQALLQREEALNQARNQLAHASRVSTLGEMTATIAHEVNQPLAAILTHGQAGLRWLDRDQPELGEVRRAVDAMQQNARRASEVIQRIRGMARQSAPSMVPLAPAALVQESCDLLRRELHRLRVKLKLELAADLPLVMADKVQLQQVVINLVMNAAQAMSEAMTVAPTIEVRCSLVPAGEAQEGAAMIQVEVADNGPGLSQEHMERMFSAFFTTKKEGMGMGLAICRSILEAHHGSIRAGNRAPQGAVMRVLLPPVTGGTS</sequence>
<keyword evidence="7" id="KW-0067">ATP-binding</keyword>
<evidence type="ECO:0000256" key="6">
    <source>
        <dbReference type="ARBA" id="ARBA00022777"/>
    </source>
</evidence>
<dbReference type="SMART" id="SM00388">
    <property type="entry name" value="HisKA"/>
    <property type="match status" value="1"/>
</dbReference>
<feature type="transmembrane region" description="Helical" evidence="9">
    <location>
        <begin position="67"/>
        <end position="86"/>
    </location>
</feature>
<gene>
    <name evidence="11" type="ORF">CEJ45_07160</name>
</gene>
<feature type="transmembrane region" description="Helical" evidence="9">
    <location>
        <begin position="20"/>
        <end position="37"/>
    </location>
</feature>
<evidence type="ECO:0000256" key="3">
    <source>
        <dbReference type="ARBA" id="ARBA00022553"/>
    </source>
</evidence>
<dbReference type="InterPro" id="IPR003661">
    <property type="entry name" value="HisK_dim/P_dom"/>
</dbReference>
<keyword evidence="3" id="KW-0597">Phosphoprotein</keyword>
<dbReference type="InterPro" id="IPR036097">
    <property type="entry name" value="HisK_dim/P_sf"/>
</dbReference>
<comment type="caution">
    <text evidence="11">The sequence shown here is derived from an EMBL/GenBank/DDBJ whole genome shotgun (WGS) entry which is preliminary data.</text>
</comment>
<dbReference type="GO" id="GO:0000155">
    <property type="term" value="F:phosphorelay sensor kinase activity"/>
    <property type="evidence" value="ECO:0007669"/>
    <property type="project" value="InterPro"/>
</dbReference>
<proteinExistence type="predicted"/>
<keyword evidence="9" id="KW-0812">Transmembrane</keyword>
<dbReference type="InterPro" id="IPR003594">
    <property type="entry name" value="HATPase_dom"/>
</dbReference>
<dbReference type="Pfam" id="PF02518">
    <property type="entry name" value="HATPase_c"/>
    <property type="match status" value="1"/>
</dbReference>
<protein>
    <recommendedName>
        <fullName evidence="2">histidine kinase</fullName>
        <ecNumber evidence="2">2.7.13.3</ecNumber>
    </recommendedName>
</protein>
<keyword evidence="8" id="KW-0902">Two-component regulatory system</keyword>
<keyword evidence="12" id="KW-1185">Reference proteome</keyword>
<feature type="domain" description="Histidine kinase" evidence="10">
    <location>
        <begin position="149"/>
        <end position="372"/>
    </location>
</feature>
<evidence type="ECO:0000256" key="1">
    <source>
        <dbReference type="ARBA" id="ARBA00000085"/>
    </source>
</evidence>
<dbReference type="EMBL" id="NJGV01000005">
    <property type="protein sequence ID" value="OWY35584.1"/>
    <property type="molecule type" value="Genomic_DNA"/>
</dbReference>
<dbReference type="PANTHER" id="PTHR43065:SF10">
    <property type="entry name" value="PEROXIDE STRESS-ACTIVATED HISTIDINE KINASE MAK3"/>
    <property type="match status" value="1"/>
</dbReference>
<dbReference type="SUPFAM" id="SSF55874">
    <property type="entry name" value="ATPase domain of HSP90 chaperone/DNA topoisomerase II/histidine kinase"/>
    <property type="match status" value="1"/>
</dbReference>
<dbReference type="GO" id="GO:0005524">
    <property type="term" value="F:ATP binding"/>
    <property type="evidence" value="ECO:0007669"/>
    <property type="project" value="UniProtKB-KW"/>
</dbReference>
<dbReference type="SMART" id="SM00387">
    <property type="entry name" value="HATPase_c"/>
    <property type="match status" value="1"/>
</dbReference>
<dbReference type="EC" id="2.7.13.3" evidence="2"/>
<dbReference type="SUPFAM" id="SSF47384">
    <property type="entry name" value="Homodimeric domain of signal transducing histidine kinase"/>
    <property type="match status" value="1"/>
</dbReference>
<accession>A0A225SWK7</accession>
<keyword evidence="5" id="KW-0547">Nucleotide-binding</keyword>
<reference evidence="11 12" key="1">
    <citation type="journal article" date="2010" name="Int. J. Syst. Evol. Microbiol.">
        <title>Reclassification of Herbaspirillum putei as a later heterotypic synonym of Herbaspirillum huttiense, with the description of H. huttiense subsp. huttiense subsp. nov. and H. huttiense subsp. putei subsp. nov., comb. nov., and description of Herbaspirillum aquaticum sp. nov.</title>
        <authorList>
            <person name="Dobritsa A.P."/>
            <person name="Reddy M.C."/>
            <person name="Samadpour M."/>
        </authorList>
    </citation>
    <scope>NUCLEOTIDE SEQUENCE [LARGE SCALE GENOMIC DNA]</scope>
    <source>
        <strain evidence="11 12">IEH 4430</strain>
    </source>
</reference>
<dbReference type="AlphaFoldDB" id="A0A225SWK7"/>
<evidence type="ECO:0000256" key="4">
    <source>
        <dbReference type="ARBA" id="ARBA00022679"/>
    </source>
</evidence>
<keyword evidence="9" id="KW-1133">Transmembrane helix</keyword>
<evidence type="ECO:0000259" key="10">
    <source>
        <dbReference type="PROSITE" id="PS50109"/>
    </source>
</evidence>
<dbReference type="InterPro" id="IPR036890">
    <property type="entry name" value="HATPase_C_sf"/>
</dbReference>
<keyword evidence="9" id="KW-0472">Membrane</keyword>
<keyword evidence="6" id="KW-0418">Kinase</keyword>
<dbReference type="Proteomes" id="UP000214747">
    <property type="component" value="Unassembled WGS sequence"/>
</dbReference>
<evidence type="ECO:0000313" key="11">
    <source>
        <dbReference type="EMBL" id="OWY35584.1"/>
    </source>
</evidence>
<organism evidence="11 12">
    <name type="scientific">Herbaspirillum aquaticum</name>
    <dbReference type="NCBI Taxonomy" id="568783"/>
    <lineage>
        <taxon>Bacteria</taxon>
        <taxon>Pseudomonadati</taxon>
        <taxon>Pseudomonadota</taxon>
        <taxon>Betaproteobacteria</taxon>
        <taxon>Burkholderiales</taxon>
        <taxon>Oxalobacteraceae</taxon>
        <taxon>Herbaspirillum</taxon>
    </lineage>
</organism>
<evidence type="ECO:0000256" key="7">
    <source>
        <dbReference type="ARBA" id="ARBA00022840"/>
    </source>
</evidence>
<keyword evidence="4" id="KW-0808">Transferase</keyword>
<dbReference type="Pfam" id="PF00512">
    <property type="entry name" value="HisKA"/>
    <property type="match status" value="1"/>
</dbReference>
<evidence type="ECO:0000256" key="8">
    <source>
        <dbReference type="ARBA" id="ARBA00023012"/>
    </source>
</evidence>
<comment type="catalytic activity">
    <reaction evidence="1">
        <text>ATP + protein L-histidine = ADP + protein N-phospho-L-histidine.</text>
        <dbReference type="EC" id="2.7.13.3"/>
    </reaction>
</comment>
<dbReference type="PROSITE" id="PS50109">
    <property type="entry name" value="HIS_KIN"/>
    <property type="match status" value="1"/>
</dbReference>
<feature type="transmembrane region" description="Helical" evidence="9">
    <location>
        <begin position="43"/>
        <end position="60"/>
    </location>
</feature>
<dbReference type="InterPro" id="IPR004358">
    <property type="entry name" value="Sig_transdc_His_kin-like_C"/>
</dbReference>
<evidence type="ECO:0000256" key="5">
    <source>
        <dbReference type="ARBA" id="ARBA00022741"/>
    </source>
</evidence>
<evidence type="ECO:0000256" key="2">
    <source>
        <dbReference type="ARBA" id="ARBA00012438"/>
    </source>
</evidence>
<evidence type="ECO:0000256" key="9">
    <source>
        <dbReference type="SAM" id="Phobius"/>
    </source>
</evidence>
<evidence type="ECO:0000313" key="12">
    <source>
        <dbReference type="Proteomes" id="UP000214747"/>
    </source>
</evidence>
<dbReference type="PRINTS" id="PR00344">
    <property type="entry name" value="BCTRLSENSOR"/>
</dbReference>
<dbReference type="CDD" id="cd00082">
    <property type="entry name" value="HisKA"/>
    <property type="match status" value="1"/>
</dbReference>
<feature type="transmembrane region" description="Helical" evidence="9">
    <location>
        <begin position="92"/>
        <end position="111"/>
    </location>
</feature>
<dbReference type="Gene3D" id="3.30.565.10">
    <property type="entry name" value="Histidine kinase-like ATPase, C-terminal domain"/>
    <property type="match status" value="1"/>
</dbReference>
<dbReference type="InterPro" id="IPR005467">
    <property type="entry name" value="His_kinase_dom"/>
</dbReference>